<dbReference type="EMBL" id="JBHSXN010000001">
    <property type="protein sequence ID" value="MFC6951952.1"/>
    <property type="molecule type" value="Genomic_DNA"/>
</dbReference>
<dbReference type="PANTHER" id="PTHR43066:SF11">
    <property type="entry name" value="PEPTIDASE S54 RHOMBOID DOMAIN-CONTAINING PROTEIN"/>
    <property type="match status" value="1"/>
</dbReference>
<dbReference type="Pfam" id="PF01694">
    <property type="entry name" value="Rhomboid"/>
    <property type="match status" value="1"/>
</dbReference>
<name>A0ABD5V987_9EURY</name>
<protein>
    <submittedName>
        <fullName evidence="7">Rhomboid family intramembrane serine protease</fullName>
        <ecNumber evidence="7">3.4.21.-</ecNumber>
    </submittedName>
</protein>
<comment type="caution">
    <text evidence="7">The sequence shown here is derived from an EMBL/GenBank/DDBJ whole genome shotgun (WGS) entry which is preliminary data.</text>
</comment>
<feature type="transmembrane region" description="Helical" evidence="5">
    <location>
        <begin position="89"/>
        <end position="109"/>
    </location>
</feature>
<keyword evidence="7" id="KW-0378">Hydrolase</keyword>
<keyword evidence="2 5" id="KW-0812">Transmembrane</keyword>
<dbReference type="EC" id="3.4.21.-" evidence="7"/>
<feature type="transmembrane region" description="Helical" evidence="5">
    <location>
        <begin position="121"/>
        <end position="142"/>
    </location>
</feature>
<dbReference type="InterPro" id="IPR035952">
    <property type="entry name" value="Rhomboid-like_sf"/>
</dbReference>
<evidence type="ECO:0000256" key="5">
    <source>
        <dbReference type="SAM" id="Phobius"/>
    </source>
</evidence>
<dbReference type="SUPFAM" id="SSF144091">
    <property type="entry name" value="Rhomboid-like"/>
    <property type="match status" value="1"/>
</dbReference>
<feature type="transmembrane region" description="Helical" evidence="5">
    <location>
        <begin position="12"/>
        <end position="39"/>
    </location>
</feature>
<dbReference type="GO" id="GO:0006508">
    <property type="term" value="P:proteolysis"/>
    <property type="evidence" value="ECO:0007669"/>
    <property type="project" value="UniProtKB-KW"/>
</dbReference>
<keyword evidence="7" id="KW-0645">Protease</keyword>
<evidence type="ECO:0000256" key="3">
    <source>
        <dbReference type="ARBA" id="ARBA00022989"/>
    </source>
</evidence>
<dbReference type="AlphaFoldDB" id="A0ABD5V987"/>
<feature type="domain" description="Peptidase S54 rhomboid" evidence="6">
    <location>
        <begin position="52"/>
        <end position="199"/>
    </location>
</feature>
<dbReference type="InterPro" id="IPR022764">
    <property type="entry name" value="Peptidase_S54_rhomboid_dom"/>
</dbReference>
<evidence type="ECO:0000313" key="8">
    <source>
        <dbReference type="Proteomes" id="UP001596395"/>
    </source>
</evidence>
<dbReference type="Gene3D" id="1.20.1540.10">
    <property type="entry name" value="Rhomboid-like"/>
    <property type="match status" value="1"/>
</dbReference>
<reference evidence="7 8" key="1">
    <citation type="journal article" date="2019" name="Int. J. Syst. Evol. Microbiol.">
        <title>The Global Catalogue of Microorganisms (GCM) 10K type strain sequencing project: providing services to taxonomists for standard genome sequencing and annotation.</title>
        <authorList>
            <consortium name="The Broad Institute Genomics Platform"/>
            <consortium name="The Broad Institute Genome Sequencing Center for Infectious Disease"/>
            <person name="Wu L."/>
            <person name="Ma J."/>
        </authorList>
    </citation>
    <scope>NUCLEOTIDE SEQUENCE [LARGE SCALE GENOMIC DNA]</scope>
    <source>
        <strain evidence="7 8">GX26</strain>
    </source>
</reference>
<gene>
    <name evidence="7" type="ORF">ACFQGB_03670</name>
</gene>
<accession>A0ABD5V987</accession>
<keyword evidence="3 5" id="KW-1133">Transmembrane helix</keyword>
<evidence type="ECO:0000256" key="4">
    <source>
        <dbReference type="ARBA" id="ARBA00023136"/>
    </source>
</evidence>
<feature type="transmembrane region" description="Helical" evidence="5">
    <location>
        <begin position="154"/>
        <end position="175"/>
    </location>
</feature>
<evidence type="ECO:0000256" key="2">
    <source>
        <dbReference type="ARBA" id="ARBA00022692"/>
    </source>
</evidence>
<dbReference type="GO" id="GO:0016020">
    <property type="term" value="C:membrane"/>
    <property type="evidence" value="ECO:0007669"/>
    <property type="project" value="UniProtKB-SubCell"/>
</dbReference>
<feature type="transmembrane region" description="Helical" evidence="5">
    <location>
        <begin position="59"/>
        <end position="82"/>
    </location>
</feature>
<sequence>MGLRGSPTVDTLVAFAVVFVFQQVTVLFELALGLGQLYQTLFVLGAPVTLRPWTVFTSVYAHAGVGHLVSNTIALVLVGFVLERYTTRWRFHAFFLVTGALAGLSQVWFGGLLNGLVGGPVVGSAVLGASGAVLALYGYVLGGNRLTTTIANRLNVGPALEWLLALTIAAILTWMTASPGVALIAHFTGILLGLAAGRLDALQPPPNTHTDQRNASYK</sequence>
<dbReference type="RefSeq" id="WP_336348958.1">
    <property type="nucleotide sequence ID" value="NZ_JAZAQL010000001.1"/>
</dbReference>
<dbReference type="Proteomes" id="UP001596395">
    <property type="component" value="Unassembled WGS sequence"/>
</dbReference>
<evidence type="ECO:0000259" key="6">
    <source>
        <dbReference type="Pfam" id="PF01694"/>
    </source>
</evidence>
<comment type="subcellular location">
    <subcellularLocation>
        <location evidence="1">Membrane</location>
        <topology evidence="1">Multi-pass membrane protein</topology>
    </subcellularLocation>
</comment>
<dbReference type="PANTHER" id="PTHR43066">
    <property type="entry name" value="RHOMBOID-RELATED PROTEIN"/>
    <property type="match status" value="1"/>
</dbReference>
<organism evidence="7 8">
    <name type="scientific">Halorubellus litoreus</name>
    <dbReference type="NCBI Taxonomy" id="755308"/>
    <lineage>
        <taxon>Archaea</taxon>
        <taxon>Methanobacteriati</taxon>
        <taxon>Methanobacteriota</taxon>
        <taxon>Stenosarchaea group</taxon>
        <taxon>Halobacteria</taxon>
        <taxon>Halobacteriales</taxon>
        <taxon>Halorubellaceae</taxon>
        <taxon>Halorubellus</taxon>
    </lineage>
</organism>
<evidence type="ECO:0000256" key="1">
    <source>
        <dbReference type="ARBA" id="ARBA00004141"/>
    </source>
</evidence>
<dbReference type="GO" id="GO:0008233">
    <property type="term" value="F:peptidase activity"/>
    <property type="evidence" value="ECO:0007669"/>
    <property type="project" value="UniProtKB-KW"/>
</dbReference>
<evidence type="ECO:0000313" key="7">
    <source>
        <dbReference type="EMBL" id="MFC6951952.1"/>
    </source>
</evidence>
<proteinExistence type="predicted"/>
<keyword evidence="4 5" id="KW-0472">Membrane</keyword>
<keyword evidence="8" id="KW-1185">Reference proteome</keyword>